<gene>
    <name evidence="9" type="ORF">LNINA_LOCUS5826</name>
</gene>
<comment type="subcellular location">
    <subcellularLocation>
        <location evidence="1">Cytoplasm</location>
        <location evidence="1">Cytoskeleton</location>
        <location evidence="1">Cilium basal body</location>
    </subcellularLocation>
    <subcellularLocation>
        <location evidence="2">Cytoplasm</location>
        <location evidence="2">Cytoskeleton</location>
        <location evidence="2">Microtubule organizing center</location>
        <location evidence="2">Centrosome</location>
    </subcellularLocation>
</comment>
<dbReference type="GO" id="GO:0034453">
    <property type="term" value="P:microtubule anchoring"/>
    <property type="evidence" value="ECO:0007669"/>
    <property type="project" value="InterPro"/>
</dbReference>
<keyword evidence="5" id="KW-0970">Cilium biogenesis/degradation</keyword>
<protein>
    <recommendedName>
        <fullName evidence="8">FGFR1 oncogene partner (FOP) N-terminal dimerisation domain-containing protein</fullName>
    </recommendedName>
</protein>
<keyword evidence="7" id="KW-0966">Cell projection</keyword>
<evidence type="ECO:0000256" key="3">
    <source>
        <dbReference type="ARBA" id="ARBA00005385"/>
    </source>
</evidence>
<dbReference type="AlphaFoldDB" id="A0AAV1JCH5"/>
<keyword evidence="6" id="KW-0206">Cytoskeleton</keyword>
<evidence type="ECO:0000313" key="9">
    <source>
        <dbReference type="EMBL" id="CAK1546238.1"/>
    </source>
</evidence>
<comment type="caution">
    <text evidence="9">The sequence shown here is derived from an EMBL/GenBank/DDBJ whole genome shotgun (WGS) entry which is preliminary data.</text>
</comment>
<evidence type="ECO:0000256" key="5">
    <source>
        <dbReference type="ARBA" id="ARBA00022794"/>
    </source>
</evidence>
<comment type="similarity">
    <text evidence="3">Belongs to the CEP43 family.</text>
</comment>
<dbReference type="InterPro" id="IPR018993">
    <property type="entry name" value="FOP_dimerisation-dom_N"/>
</dbReference>
<evidence type="ECO:0000256" key="4">
    <source>
        <dbReference type="ARBA" id="ARBA00022490"/>
    </source>
</evidence>
<feature type="domain" description="FGFR1 oncogene partner (FOP) N-terminal dimerisation" evidence="8">
    <location>
        <begin position="61"/>
        <end position="125"/>
    </location>
</feature>
<dbReference type="SMART" id="SM00667">
    <property type="entry name" value="LisH"/>
    <property type="match status" value="1"/>
</dbReference>
<dbReference type="PANTHER" id="PTHR15431">
    <property type="entry name" value="FGFR1 ONCOGENE PARTNER/LISH DOMAIN-CONTAINING PROTEIN"/>
    <property type="match status" value="1"/>
</dbReference>
<organism evidence="9 10">
    <name type="scientific">Leptosia nina</name>
    <dbReference type="NCBI Taxonomy" id="320188"/>
    <lineage>
        <taxon>Eukaryota</taxon>
        <taxon>Metazoa</taxon>
        <taxon>Ecdysozoa</taxon>
        <taxon>Arthropoda</taxon>
        <taxon>Hexapoda</taxon>
        <taxon>Insecta</taxon>
        <taxon>Pterygota</taxon>
        <taxon>Neoptera</taxon>
        <taxon>Endopterygota</taxon>
        <taxon>Lepidoptera</taxon>
        <taxon>Glossata</taxon>
        <taxon>Ditrysia</taxon>
        <taxon>Papilionoidea</taxon>
        <taxon>Pieridae</taxon>
        <taxon>Pierinae</taxon>
        <taxon>Leptosia</taxon>
    </lineage>
</organism>
<evidence type="ECO:0000256" key="6">
    <source>
        <dbReference type="ARBA" id="ARBA00023212"/>
    </source>
</evidence>
<dbReference type="EMBL" id="CAVLEF010000007">
    <property type="protein sequence ID" value="CAK1546238.1"/>
    <property type="molecule type" value="Genomic_DNA"/>
</dbReference>
<evidence type="ECO:0000256" key="2">
    <source>
        <dbReference type="ARBA" id="ARBA00004300"/>
    </source>
</evidence>
<keyword evidence="4" id="KW-0963">Cytoplasm</keyword>
<dbReference type="PROSITE" id="PS50896">
    <property type="entry name" value="LISH"/>
    <property type="match status" value="1"/>
</dbReference>
<proteinExistence type="inferred from homology"/>
<evidence type="ECO:0000313" key="10">
    <source>
        <dbReference type="Proteomes" id="UP001497472"/>
    </source>
</evidence>
<keyword evidence="10" id="KW-1185">Reference proteome</keyword>
<evidence type="ECO:0000256" key="1">
    <source>
        <dbReference type="ARBA" id="ARBA00004120"/>
    </source>
</evidence>
<evidence type="ECO:0000259" key="8">
    <source>
        <dbReference type="Pfam" id="PF09398"/>
    </source>
</evidence>
<dbReference type="GO" id="GO:0005813">
    <property type="term" value="C:centrosome"/>
    <property type="evidence" value="ECO:0007669"/>
    <property type="project" value="UniProtKB-SubCell"/>
</dbReference>
<evidence type="ECO:0000256" key="7">
    <source>
        <dbReference type="ARBA" id="ARBA00023273"/>
    </source>
</evidence>
<accession>A0AAV1JCH5</accession>
<dbReference type="GO" id="GO:0031514">
    <property type="term" value="C:motile cilium"/>
    <property type="evidence" value="ECO:0007669"/>
    <property type="project" value="TreeGrafter"/>
</dbReference>
<dbReference type="Pfam" id="PF09398">
    <property type="entry name" value="FOP_dimer"/>
    <property type="match status" value="1"/>
</dbReference>
<name>A0AAV1JCH5_9NEOP</name>
<dbReference type="Gene3D" id="1.20.960.40">
    <property type="match status" value="1"/>
</dbReference>
<dbReference type="GO" id="GO:0036064">
    <property type="term" value="C:ciliary basal body"/>
    <property type="evidence" value="ECO:0007669"/>
    <property type="project" value="TreeGrafter"/>
</dbReference>
<dbReference type="GO" id="GO:0060271">
    <property type="term" value="P:cilium assembly"/>
    <property type="evidence" value="ECO:0007669"/>
    <property type="project" value="TreeGrafter"/>
</dbReference>
<reference evidence="9 10" key="1">
    <citation type="submission" date="2023-11" db="EMBL/GenBank/DDBJ databases">
        <authorList>
            <person name="Okamura Y."/>
        </authorList>
    </citation>
    <scope>NUCLEOTIDE SEQUENCE [LARGE SCALE GENOMIC DNA]</scope>
</reference>
<dbReference type="PANTHER" id="PTHR15431:SF19">
    <property type="entry name" value="CENTROSOMAL PROTEIN 20-RELATED"/>
    <property type="match status" value="1"/>
</dbReference>
<sequence length="149" mass="16951">MNENKAVSEKELLDAIKNLLRKSGHLNKFQAEMRAKITEILQERQVALNPGYKNTGAPKPTEEVILINELIREYLEWNGYLYTASVMSSEAGMSPVKRPRRDLCAEVGVKDDEKSSALPLLSNIIAAYTERIKRKINRMKKDAVQYPSE</sequence>
<dbReference type="Proteomes" id="UP001497472">
    <property type="component" value="Unassembled WGS sequence"/>
</dbReference>
<dbReference type="InterPro" id="IPR006594">
    <property type="entry name" value="LisH"/>
</dbReference>